<protein>
    <submittedName>
        <fullName evidence="1">Uncharacterized protein</fullName>
    </submittedName>
</protein>
<evidence type="ECO:0000313" key="1">
    <source>
        <dbReference type="EMBL" id="KAJ8374002.1"/>
    </source>
</evidence>
<comment type="caution">
    <text evidence="1">The sequence shown here is derived from an EMBL/GenBank/DDBJ whole genome shotgun (WGS) entry which is preliminary data.</text>
</comment>
<organism evidence="1 2">
    <name type="scientific">Synaphobranchus kaupii</name>
    <name type="common">Kaup's arrowtooth eel</name>
    <dbReference type="NCBI Taxonomy" id="118154"/>
    <lineage>
        <taxon>Eukaryota</taxon>
        <taxon>Metazoa</taxon>
        <taxon>Chordata</taxon>
        <taxon>Craniata</taxon>
        <taxon>Vertebrata</taxon>
        <taxon>Euteleostomi</taxon>
        <taxon>Actinopterygii</taxon>
        <taxon>Neopterygii</taxon>
        <taxon>Teleostei</taxon>
        <taxon>Anguilliformes</taxon>
        <taxon>Synaphobranchidae</taxon>
        <taxon>Synaphobranchus</taxon>
    </lineage>
</organism>
<sequence>MRGLEKVLNWGERVRTGRQLLEENSPMMLCEIKRDTDMSFGSGESLRVQYSLLYTLPPNVKAAVERGHFDEQSREKVQFIIFSLKARWASLEDGSGSFSSTLRRHTGPQ</sequence>
<accession>A0A9Q1G224</accession>
<evidence type="ECO:0000313" key="2">
    <source>
        <dbReference type="Proteomes" id="UP001152622"/>
    </source>
</evidence>
<name>A0A9Q1G224_SYNKA</name>
<keyword evidence="2" id="KW-1185">Reference proteome</keyword>
<dbReference type="OrthoDB" id="10574080at2759"/>
<proteinExistence type="predicted"/>
<dbReference type="AlphaFoldDB" id="A0A9Q1G224"/>
<gene>
    <name evidence="1" type="ORF">SKAU_G00045820</name>
</gene>
<dbReference type="Proteomes" id="UP001152622">
    <property type="component" value="Chromosome 2"/>
</dbReference>
<reference evidence="1" key="1">
    <citation type="journal article" date="2023" name="Science">
        <title>Genome structures resolve the early diversification of teleost fishes.</title>
        <authorList>
            <person name="Parey E."/>
            <person name="Louis A."/>
            <person name="Montfort J."/>
            <person name="Bouchez O."/>
            <person name="Roques C."/>
            <person name="Iampietro C."/>
            <person name="Lluch J."/>
            <person name="Castinel A."/>
            <person name="Donnadieu C."/>
            <person name="Desvignes T."/>
            <person name="Floi Bucao C."/>
            <person name="Jouanno E."/>
            <person name="Wen M."/>
            <person name="Mejri S."/>
            <person name="Dirks R."/>
            <person name="Jansen H."/>
            <person name="Henkel C."/>
            <person name="Chen W.J."/>
            <person name="Zahm M."/>
            <person name="Cabau C."/>
            <person name="Klopp C."/>
            <person name="Thompson A.W."/>
            <person name="Robinson-Rechavi M."/>
            <person name="Braasch I."/>
            <person name="Lecointre G."/>
            <person name="Bobe J."/>
            <person name="Postlethwait J.H."/>
            <person name="Berthelot C."/>
            <person name="Roest Crollius H."/>
            <person name="Guiguen Y."/>
        </authorList>
    </citation>
    <scope>NUCLEOTIDE SEQUENCE</scope>
    <source>
        <strain evidence="1">WJC10195</strain>
    </source>
</reference>
<dbReference type="EMBL" id="JAINUF010000002">
    <property type="protein sequence ID" value="KAJ8374002.1"/>
    <property type="molecule type" value="Genomic_DNA"/>
</dbReference>